<sequence length="428" mass="44042">MPCAGDQHRPATVQGSAEAAAGAARRPAVAGLEVQVGPRRATGVADVADDLPLAHGLAHRHGEAALVPVERGHATPVVEHHGGAVAVLGPGHRDRAGLGRPDRRADRSGDVEAGVQPTPARAELRGDRTPGGPHAPAAAGGACSARSGDRLAGGARGGGCDAAVDQGAELGLGRRQLVDLGQHLGLADVDAGLEGGVVRHRLLELDERGLGPGPQRLGRLASRLRLSSLARQLLLGPLQLPDHIGVVGHEQVEEGLLALGLGRIRGLDHLDEAELRGTHEGVDRSRHQIRLQVADGAARDSELGLELGDVALGRGGGTLRLVHCRRLHQHAGAEGAERCLQVGLGRGQHVEVGLERGLAPAGVLTLRVDADGAGGGDVGCDQGDDQGEDRDAYGAAVTVHQGRSRGLSRSGVGTTWARGDRRARPDWP</sequence>
<dbReference type="EMBL" id="CADCSY010000035">
    <property type="protein sequence ID" value="CAA9223387.1"/>
    <property type="molecule type" value="Genomic_DNA"/>
</dbReference>
<evidence type="ECO:0000256" key="1">
    <source>
        <dbReference type="SAM" id="MobiDB-lite"/>
    </source>
</evidence>
<feature type="compositionally biased region" description="Low complexity" evidence="1">
    <location>
        <begin position="130"/>
        <end position="153"/>
    </location>
</feature>
<feature type="compositionally biased region" description="Basic and acidic residues" evidence="1">
    <location>
        <begin position="91"/>
        <end position="110"/>
    </location>
</feature>
<feature type="region of interest" description="Disordered" evidence="1">
    <location>
        <begin position="397"/>
        <end position="428"/>
    </location>
</feature>
<reference evidence="2" key="1">
    <citation type="submission" date="2020-02" db="EMBL/GenBank/DDBJ databases">
        <authorList>
            <person name="Meier V. D."/>
        </authorList>
    </citation>
    <scope>NUCLEOTIDE SEQUENCE</scope>
    <source>
        <strain evidence="2">AVDCRST_MAG20</strain>
    </source>
</reference>
<organism evidence="2">
    <name type="scientific">uncultured Acidimicrobiales bacterium</name>
    <dbReference type="NCBI Taxonomy" id="310071"/>
    <lineage>
        <taxon>Bacteria</taxon>
        <taxon>Bacillati</taxon>
        <taxon>Actinomycetota</taxon>
        <taxon>Acidimicrobiia</taxon>
        <taxon>Acidimicrobiales</taxon>
        <taxon>environmental samples</taxon>
    </lineage>
</organism>
<gene>
    <name evidence="2" type="ORF">AVDCRST_MAG20-855</name>
</gene>
<protein>
    <submittedName>
        <fullName evidence="2">Uncharacterized protein</fullName>
    </submittedName>
</protein>
<evidence type="ECO:0000313" key="2">
    <source>
        <dbReference type="EMBL" id="CAA9223387.1"/>
    </source>
</evidence>
<accession>A0A6J4HFZ4</accession>
<dbReference type="AlphaFoldDB" id="A0A6J4HFZ4"/>
<proteinExistence type="predicted"/>
<feature type="compositionally biased region" description="Basic and acidic residues" evidence="1">
    <location>
        <begin position="418"/>
        <end position="428"/>
    </location>
</feature>
<name>A0A6J4HFZ4_9ACTN</name>
<feature type="compositionally biased region" description="Low complexity" evidence="1">
    <location>
        <begin position="17"/>
        <end position="28"/>
    </location>
</feature>
<feature type="region of interest" description="Disordered" evidence="1">
    <location>
        <begin position="86"/>
        <end position="160"/>
    </location>
</feature>
<feature type="region of interest" description="Disordered" evidence="1">
    <location>
        <begin position="1"/>
        <end position="28"/>
    </location>
</feature>